<name>A0ABW2TQM2_9PSEU</name>
<dbReference type="EMBL" id="JBHTEY010000004">
    <property type="protein sequence ID" value="MFC7615310.1"/>
    <property type="molecule type" value="Genomic_DNA"/>
</dbReference>
<organism evidence="1 2">
    <name type="scientific">Actinokineospora soli</name>
    <dbReference type="NCBI Taxonomy" id="1048753"/>
    <lineage>
        <taxon>Bacteria</taxon>
        <taxon>Bacillati</taxon>
        <taxon>Actinomycetota</taxon>
        <taxon>Actinomycetes</taxon>
        <taxon>Pseudonocardiales</taxon>
        <taxon>Pseudonocardiaceae</taxon>
        <taxon>Actinokineospora</taxon>
    </lineage>
</organism>
<accession>A0ABW2TQM2</accession>
<proteinExistence type="predicted"/>
<reference evidence="2" key="1">
    <citation type="journal article" date="2019" name="Int. J. Syst. Evol. Microbiol.">
        <title>The Global Catalogue of Microorganisms (GCM) 10K type strain sequencing project: providing services to taxonomists for standard genome sequencing and annotation.</title>
        <authorList>
            <consortium name="The Broad Institute Genomics Platform"/>
            <consortium name="The Broad Institute Genome Sequencing Center for Infectious Disease"/>
            <person name="Wu L."/>
            <person name="Ma J."/>
        </authorList>
    </citation>
    <scope>NUCLEOTIDE SEQUENCE [LARGE SCALE GENOMIC DNA]</scope>
    <source>
        <strain evidence="2">JCM 17695</strain>
    </source>
</reference>
<sequence>MDYRATCAVSQAMRRAELAWRRELAGQTIADITATVERRSPARASASRGG</sequence>
<dbReference type="Proteomes" id="UP001596512">
    <property type="component" value="Unassembled WGS sequence"/>
</dbReference>
<comment type="caution">
    <text evidence="1">The sequence shown here is derived from an EMBL/GenBank/DDBJ whole genome shotgun (WGS) entry which is preliminary data.</text>
</comment>
<keyword evidence="2" id="KW-1185">Reference proteome</keyword>
<evidence type="ECO:0000313" key="2">
    <source>
        <dbReference type="Proteomes" id="UP001596512"/>
    </source>
</evidence>
<protein>
    <submittedName>
        <fullName evidence="1">Uncharacterized protein</fullName>
    </submittedName>
</protein>
<evidence type="ECO:0000313" key="1">
    <source>
        <dbReference type="EMBL" id="MFC7615310.1"/>
    </source>
</evidence>
<gene>
    <name evidence="1" type="ORF">ACFQV2_19220</name>
</gene>